<dbReference type="Gene3D" id="2.40.100.10">
    <property type="entry name" value="Cyclophilin-like"/>
    <property type="match status" value="1"/>
</dbReference>
<dbReference type="Pfam" id="PF02626">
    <property type="entry name" value="CT_A_B"/>
    <property type="match status" value="1"/>
</dbReference>
<comment type="caution">
    <text evidence="5">The sequence shown here is derived from an EMBL/GenBank/DDBJ whole genome shotgun (WGS) entry which is preliminary data.</text>
</comment>
<dbReference type="InterPro" id="IPR003778">
    <property type="entry name" value="CT_A_B"/>
</dbReference>
<dbReference type="SMART" id="SM00797">
    <property type="entry name" value="AHS2"/>
    <property type="match status" value="1"/>
</dbReference>
<proteinExistence type="predicted"/>
<evidence type="ECO:0000256" key="3">
    <source>
        <dbReference type="ARBA" id="ARBA00022840"/>
    </source>
</evidence>
<dbReference type="RefSeq" id="WP_311721864.1">
    <property type="nucleotide sequence ID" value="NZ_JAVRFD010000001.1"/>
</dbReference>
<protein>
    <submittedName>
        <fullName evidence="5">Biotin-dependent carboxyltransferase family protein</fullName>
    </submittedName>
</protein>
<dbReference type="InterPro" id="IPR052708">
    <property type="entry name" value="PxpC"/>
</dbReference>
<dbReference type="Proteomes" id="UP001180754">
    <property type="component" value="Unassembled WGS sequence"/>
</dbReference>
<evidence type="ECO:0000259" key="4">
    <source>
        <dbReference type="SMART" id="SM00797"/>
    </source>
</evidence>
<evidence type="ECO:0000313" key="6">
    <source>
        <dbReference type="Proteomes" id="UP001180754"/>
    </source>
</evidence>
<evidence type="ECO:0000313" key="5">
    <source>
        <dbReference type="EMBL" id="MDT0541592.1"/>
    </source>
</evidence>
<organism evidence="5 6">
    <name type="scientific">Streptomyces lonegramiae</name>
    <dbReference type="NCBI Taxonomy" id="3075524"/>
    <lineage>
        <taxon>Bacteria</taxon>
        <taxon>Bacillati</taxon>
        <taxon>Actinomycetota</taxon>
        <taxon>Actinomycetes</taxon>
        <taxon>Kitasatosporales</taxon>
        <taxon>Streptomycetaceae</taxon>
        <taxon>Streptomyces</taxon>
    </lineage>
</organism>
<keyword evidence="2" id="KW-0378">Hydrolase</keyword>
<gene>
    <name evidence="5" type="ORF">RND15_02530</name>
</gene>
<name>A0ABU2X8A8_9ACTN</name>
<dbReference type="InterPro" id="IPR029000">
    <property type="entry name" value="Cyclophilin-like_dom_sf"/>
</dbReference>
<evidence type="ECO:0000256" key="1">
    <source>
        <dbReference type="ARBA" id="ARBA00022741"/>
    </source>
</evidence>
<keyword evidence="3" id="KW-0067">ATP-binding</keyword>
<sequence length="334" mass="35430">MKTVALDVTSAGWVTTFQDLGRRDTERRGVPTGGAADQHSAAVANLLVGNSRGAALIENLGGELALVPDADVLLAVTGAPAQVTVAGSPADSWSPLVVPAGHEVRVRGDMNQGTRTYLAVNGALSTKTLLGSAAPDARMGFGQTVTPGSRALLETEFRGFRHRLFEPPLFRLPVPVPRFDDGPWAIDVVAAHGVQAIPGIREVIEEATYVVTPRSNHVGLRLDGPVLHPDTGTEIVSHGVPIGALQIPHADELIVLGRYRSLTAGYPIVGVASRASLPLLGQAGPGHRLRFRWTDRETSLRRFARREAEVRALGHAAAEAFGALGFTEPLRHIN</sequence>
<feature type="domain" description="Carboxyltransferase" evidence="4">
    <location>
        <begin position="27"/>
        <end position="309"/>
    </location>
</feature>
<reference evidence="5" key="1">
    <citation type="submission" date="2024-05" db="EMBL/GenBank/DDBJ databases">
        <title>30 novel species of actinomycetes from the DSMZ collection.</title>
        <authorList>
            <person name="Nouioui I."/>
        </authorList>
    </citation>
    <scope>NUCLEOTIDE SEQUENCE</scope>
    <source>
        <strain evidence="5">DSM 41529</strain>
    </source>
</reference>
<evidence type="ECO:0000256" key="2">
    <source>
        <dbReference type="ARBA" id="ARBA00022801"/>
    </source>
</evidence>
<dbReference type="EMBL" id="JAVRFD010000001">
    <property type="protein sequence ID" value="MDT0541592.1"/>
    <property type="molecule type" value="Genomic_DNA"/>
</dbReference>
<keyword evidence="6" id="KW-1185">Reference proteome</keyword>
<accession>A0ABU2X8A8</accession>
<dbReference type="PANTHER" id="PTHR43309:SF3">
    <property type="entry name" value="5-OXOPROLINASE SUBUNIT C"/>
    <property type="match status" value="1"/>
</dbReference>
<dbReference type="PANTHER" id="PTHR43309">
    <property type="entry name" value="5-OXOPROLINASE SUBUNIT C"/>
    <property type="match status" value="1"/>
</dbReference>
<keyword evidence="1" id="KW-0547">Nucleotide-binding</keyword>